<comment type="caution">
    <text evidence="5">The sequence shown here is derived from an EMBL/GenBank/DDBJ whole genome shotgun (WGS) entry which is preliminary data.</text>
</comment>
<dbReference type="SUPFAM" id="SSF53901">
    <property type="entry name" value="Thiolase-like"/>
    <property type="match status" value="1"/>
</dbReference>
<dbReference type="CDD" id="cd00830">
    <property type="entry name" value="KAS_III"/>
    <property type="match status" value="1"/>
</dbReference>
<dbReference type="Gene3D" id="3.40.47.10">
    <property type="match status" value="1"/>
</dbReference>
<dbReference type="Pfam" id="PF08541">
    <property type="entry name" value="ACP_syn_III_C"/>
    <property type="match status" value="1"/>
</dbReference>
<dbReference type="AlphaFoldDB" id="A0A2T5MF20"/>
<evidence type="ECO:0000313" key="6">
    <source>
        <dbReference type="Proteomes" id="UP000244248"/>
    </source>
</evidence>
<evidence type="ECO:0000259" key="3">
    <source>
        <dbReference type="Pfam" id="PF08541"/>
    </source>
</evidence>
<evidence type="ECO:0000256" key="1">
    <source>
        <dbReference type="ARBA" id="ARBA00022679"/>
    </source>
</evidence>
<reference evidence="5 6" key="1">
    <citation type="submission" date="2018-04" db="EMBL/GenBank/DDBJ databases">
        <title>Novel species isolated from glacier.</title>
        <authorList>
            <person name="Liu Q."/>
            <person name="Xin Y.-H."/>
        </authorList>
    </citation>
    <scope>NUCLEOTIDE SEQUENCE [LARGE SCALE GENOMIC DNA]</scope>
    <source>
        <strain evidence="5 6">GT1R17</strain>
    </source>
</reference>
<dbReference type="InterPro" id="IPR016039">
    <property type="entry name" value="Thiolase-like"/>
</dbReference>
<organism evidence="5 6">
    <name type="scientific">Stenotrophobium rhamnosiphilum</name>
    <dbReference type="NCBI Taxonomy" id="2029166"/>
    <lineage>
        <taxon>Bacteria</taxon>
        <taxon>Pseudomonadati</taxon>
        <taxon>Pseudomonadota</taxon>
        <taxon>Gammaproteobacteria</taxon>
        <taxon>Nevskiales</taxon>
        <taxon>Nevskiaceae</taxon>
        <taxon>Stenotrophobium</taxon>
    </lineage>
</organism>
<dbReference type="GO" id="GO:0044550">
    <property type="term" value="P:secondary metabolite biosynthetic process"/>
    <property type="evidence" value="ECO:0007669"/>
    <property type="project" value="TreeGrafter"/>
</dbReference>
<dbReference type="Proteomes" id="UP000244248">
    <property type="component" value="Unassembled WGS sequence"/>
</dbReference>
<dbReference type="Pfam" id="PF08545">
    <property type="entry name" value="ACP_syn_III"/>
    <property type="match status" value="1"/>
</dbReference>
<dbReference type="InterPro" id="IPR013751">
    <property type="entry name" value="ACP_syn_III_N"/>
</dbReference>
<dbReference type="GO" id="GO:0006633">
    <property type="term" value="P:fatty acid biosynthetic process"/>
    <property type="evidence" value="ECO:0007669"/>
    <property type="project" value="InterPro"/>
</dbReference>
<feature type="domain" description="Beta-ketoacyl-[acyl-carrier-protein] synthase III C-terminal" evidence="3">
    <location>
        <begin position="222"/>
        <end position="304"/>
    </location>
</feature>
<keyword evidence="6" id="KW-1185">Reference proteome</keyword>
<keyword evidence="1" id="KW-0808">Transferase</keyword>
<dbReference type="RefSeq" id="WP_107940753.1">
    <property type="nucleotide sequence ID" value="NZ_QANS01000004.1"/>
</dbReference>
<sequence length="307" mass="32771">MIGISAIYAEIPEQRIPTEPRIDALGIPLKTLQDRVGVIKTSRKASDQDTADLCVAAAEKLFASGRVRPTDVDCVIVVTQNPDGQGLPQTSAIVQDRLGISENCASFDVSLGCSGYVYGLSIIKSFMQDNGLRCGLLFTADPYSKIVSESDRSTALLFGDAATVTLMTESPVWKIGKFDFGTAGRLGQSIRKSEDGTLVMDGRAVLGFSMSQVPGSLQRVAAANGIALEQIDRFVLHQGSRVVVENIAERLKVEDKTAFYAQNYGNTVSSSIPIVLAENLLESDRCVAISGFGVGLSWASAVLEKVA</sequence>
<dbReference type="OrthoDB" id="9815506at2"/>
<evidence type="ECO:0000313" key="5">
    <source>
        <dbReference type="EMBL" id="PTU31166.1"/>
    </source>
</evidence>
<evidence type="ECO:0000259" key="4">
    <source>
        <dbReference type="Pfam" id="PF08545"/>
    </source>
</evidence>
<dbReference type="InterPro" id="IPR013747">
    <property type="entry name" value="ACP_syn_III_C"/>
</dbReference>
<dbReference type="GO" id="GO:0004315">
    <property type="term" value="F:3-oxoacyl-[acyl-carrier-protein] synthase activity"/>
    <property type="evidence" value="ECO:0007669"/>
    <property type="project" value="InterPro"/>
</dbReference>
<accession>A0A2T5MF20</accession>
<name>A0A2T5MF20_9GAMM</name>
<dbReference type="EMBL" id="QANS01000004">
    <property type="protein sequence ID" value="PTU31166.1"/>
    <property type="molecule type" value="Genomic_DNA"/>
</dbReference>
<evidence type="ECO:0000256" key="2">
    <source>
        <dbReference type="ARBA" id="ARBA00023315"/>
    </source>
</evidence>
<feature type="domain" description="Beta-ketoacyl-[acyl-carrier-protein] synthase III N-terminal" evidence="4">
    <location>
        <begin position="107"/>
        <end position="184"/>
    </location>
</feature>
<dbReference type="PANTHER" id="PTHR34069:SF2">
    <property type="entry name" value="BETA-KETOACYL-[ACYL-CARRIER-PROTEIN] SYNTHASE III"/>
    <property type="match status" value="1"/>
</dbReference>
<protein>
    <submittedName>
        <fullName evidence="5">3-oxoacyl-ACP synthase</fullName>
    </submittedName>
</protein>
<keyword evidence="2" id="KW-0012">Acyltransferase</keyword>
<proteinExistence type="predicted"/>
<dbReference type="PANTHER" id="PTHR34069">
    <property type="entry name" value="3-OXOACYL-[ACYL-CARRIER-PROTEIN] SYNTHASE 3"/>
    <property type="match status" value="1"/>
</dbReference>
<gene>
    <name evidence="5" type="ORF">CJD38_12850</name>
</gene>